<dbReference type="EMBL" id="LQQU01000004">
    <property type="protein sequence ID" value="KZE34949.1"/>
    <property type="molecule type" value="Genomic_DNA"/>
</dbReference>
<gene>
    <name evidence="11" type="ORF">AVW16_05565</name>
</gene>
<evidence type="ECO:0000256" key="3">
    <source>
        <dbReference type="ARBA" id="ARBA00022679"/>
    </source>
</evidence>
<dbReference type="Pfam" id="PF17200">
    <property type="entry name" value="sCache_2"/>
    <property type="match status" value="1"/>
</dbReference>
<dbReference type="CDD" id="cd18774">
    <property type="entry name" value="PDC2_HK_sensor"/>
    <property type="match status" value="1"/>
</dbReference>
<evidence type="ECO:0000256" key="7">
    <source>
        <dbReference type="ARBA" id="ARBA00023012"/>
    </source>
</evidence>
<evidence type="ECO:0000256" key="4">
    <source>
        <dbReference type="ARBA" id="ARBA00022692"/>
    </source>
</evidence>
<reference evidence="12" key="1">
    <citation type="submission" date="2016-01" db="EMBL/GenBank/DDBJ databases">
        <title>Draft genome of Chromobacterium sp. F49.</title>
        <authorList>
            <person name="Hong K.W."/>
        </authorList>
    </citation>
    <scope>NUCLEOTIDE SEQUENCE [LARGE SCALE GENOMIC DNA]</scope>
    <source>
        <strain evidence="12">CN10</strain>
    </source>
</reference>
<dbReference type="Proteomes" id="UP000076625">
    <property type="component" value="Unassembled WGS sequence"/>
</dbReference>
<evidence type="ECO:0000256" key="2">
    <source>
        <dbReference type="ARBA" id="ARBA00022475"/>
    </source>
</evidence>
<dbReference type="GO" id="GO:0005886">
    <property type="term" value="C:plasma membrane"/>
    <property type="evidence" value="ECO:0007669"/>
    <property type="project" value="UniProtKB-SubCell"/>
</dbReference>
<comment type="caution">
    <text evidence="11">The sequence shown here is derived from an EMBL/GenBank/DDBJ whole genome shotgun (WGS) entry which is preliminary data.</text>
</comment>
<name>A0A165G2N2_9NEIS</name>
<evidence type="ECO:0000313" key="12">
    <source>
        <dbReference type="Proteomes" id="UP000076625"/>
    </source>
</evidence>
<keyword evidence="6 9" id="KW-1133">Transmembrane helix</keyword>
<evidence type="ECO:0000256" key="6">
    <source>
        <dbReference type="ARBA" id="ARBA00022989"/>
    </source>
</evidence>
<evidence type="ECO:0000256" key="8">
    <source>
        <dbReference type="ARBA" id="ARBA00023136"/>
    </source>
</evidence>
<dbReference type="Gene3D" id="3.30.450.20">
    <property type="entry name" value="PAS domain"/>
    <property type="match status" value="1"/>
</dbReference>
<keyword evidence="3" id="KW-0808">Transferase</keyword>
<dbReference type="GO" id="GO:0000160">
    <property type="term" value="P:phosphorelay signal transduction system"/>
    <property type="evidence" value="ECO:0007669"/>
    <property type="project" value="UniProtKB-KW"/>
</dbReference>
<keyword evidence="4 9" id="KW-0812">Transmembrane</keyword>
<dbReference type="PANTHER" id="PTHR24421">
    <property type="entry name" value="NITRATE/NITRITE SENSOR PROTEIN NARX-RELATED"/>
    <property type="match status" value="1"/>
</dbReference>
<keyword evidence="8 9" id="KW-0472">Membrane</keyword>
<keyword evidence="2" id="KW-1003">Cell membrane</keyword>
<feature type="domain" description="Single Cache" evidence="10">
    <location>
        <begin position="30"/>
        <end position="120"/>
    </location>
</feature>
<dbReference type="AlphaFoldDB" id="A0A165G2N2"/>
<evidence type="ECO:0000313" key="11">
    <source>
        <dbReference type="EMBL" id="KZE34949.1"/>
    </source>
</evidence>
<protein>
    <recommendedName>
        <fullName evidence="10">Single Cache domain-containing protein</fullName>
    </recommendedName>
</protein>
<dbReference type="STRING" id="1452487.AVW16_05565"/>
<evidence type="ECO:0000256" key="9">
    <source>
        <dbReference type="SAM" id="Phobius"/>
    </source>
</evidence>
<proteinExistence type="predicted"/>
<dbReference type="InterPro" id="IPR050482">
    <property type="entry name" value="Sensor_HK_TwoCompSys"/>
</dbReference>
<accession>A0A165G2N2</accession>
<evidence type="ECO:0000259" key="10">
    <source>
        <dbReference type="SMART" id="SM01049"/>
    </source>
</evidence>
<evidence type="ECO:0000256" key="1">
    <source>
        <dbReference type="ARBA" id="ARBA00004651"/>
    </source>
</evidence>
<keyword evidence="12" id="KW-1185">Reference proteome</keyword>
<dbReference type="InterPro" id="IPR033480">
    <property type="entry name" value="sCache_2"/>
</dbReference>
<sequence>MLSLLSLAAVGALLLHQSRQLAEQQVALLEERLYAAHRAELKHYVELALAAIRPLYESGRDDAATREQAKALLAGLDYGDDGYFFAYDTGGNSLVHPRKPELVGHNLWALTDPHGRQVIQALLHTARRGDGFARYEWEKPSTGKLTGKLGYVVHLPRWDWMIGTGVYLDDVEREISASRAKTRARIDATLGGVAALGLCVLLLVLASAVALNVAERRRTASRLGARARRLLDAQEAERSRIAAALRDGLGQRLEAARIALEHAAARDDGAALAASHSALLAALDDTHRLAQTLQPAALDAETLAEAIARAARDAETAHGVHVTVDNRLGRFAPQAPQALALSRLAGDALALVAVREGTRAASVELHEDGGTLCLTVRGHGGANRGERSDEALLQALRDRAEPLGGRVASTASRDGAAIAIRLPATAPRSAAPEAR</sequence>
<keyword evidence="7" id="KW-0902">Two-component regulatory system</keyword>
<keyword evidence="5" id="KW-0418">Kinase</keyword>
<feature type="transmembrane region" description="Helical" evidence="9">
    <location>
        <begin position="190"/>
        <end position="214"/>
    </location>
</feature>
<organism evidence="11 12">
    <name type="scientific">Crenobacter luteus</name>
    <dbReference type="NCBI Taxonomy" id="1452487"/>
    <lineage>
        <taxon>Bacteria</taxon>
        <taxon>Pseudomonadati</taxon>
        <taxon>Pseudomonadota</taxon>
        <taxon>Betaproteobacteria</taxon>
        <taxon>Neisseriales</taxon>
        <taxon>Neisseriaceae</taxon>
        <taxon>Crenobacter</taxon>
    </lineage>
</organism>
<evidence type="ECO:0000256" key="5">
    <source>
        <dbReference type="ARBA" id="ARBA00022777"/>
    </source>
</evidence>
<comment type="subcellular location">
    <subcellularLocation>
        <location evidence="1">Cell membrane</location>
        <topology evidence="1">Multi-pass membrane protein</topology>
    </subcellularLocation>
</comment>
<dbReference type="SMART" id="SM01049">
    <property type="entry name" value="Cache_2"/>
    <property type="match status" value="1"/>
</dbReference>
<dbReference type="GO" id="GO:0016301">
    <property type="term" value="F:kinase activity"/>
    <property type="evidence" value="ECO:0007669"/>
    <property type="project" value="UniProtKB-KW"/>
</dbReference>